<accession>A0ABS2D7G7</accession>
<gene>
    <name evidence="2" type="ORF">ILT43_10865</name>
</gene>
<protein>
    <submittedName>
        <fullName evidence="2">Copper resistance protein B</fullName>
    </submittedName>
</protein>
<evidence type="ECO:0000313" key="3">
    <source>
        <dbReference type="Proteomes" id="UP000763641"/>
    </source>
</evidence>
<name>A0ABS2D7G7_9SPHN</name>
<organism evidence="2 3">
    <name type="scientific">Sphingomonas longa</name>
    <dbReference type="NCBI Taxonomy" id="2778730"/>
    <lineage>
        <taxon>Bacteria</taxon>
        <taxon>Pseudomonadati</taxon>
        <taxon>Pseudomonadota</taxon>
        <taxon>Alphaproteobacteria</taxon>
        <taxon>Sphingomonadales</taxon>
        <taxon>Sphingomonadaceae</taxon>
        <taxon>Sphingomonas</taxon>
    </lineage>
</organism>
<dbReference type="Proteomes" id="UP000763641">
    <property type="component" value="Unassembled WGS sequence"/>
</dbReference>
<dbReference type="SUPFAM" id="SSF103515">
    <property type="entry name" value="Autotransporter"/>
    <property type="match status" value="1"/>
</dbReference>
<dbReference type="Pfam" id="PF05275">
    <property type="entry name" value="CopB"/>
    <property type="match status" value="1"/>
</dbReference>
<keyword evidence="3" id="KW-1185">Reference proteome</keyword>
<evidence type="ECO:0000256" key="1">
    <source>
        <dbReference type="SAM" id="SignalP"/>
    </source>
</evidence>
<dbReference type="EMBL" id="JAFEMC010000003">
    <property type="protein sequence ID" value="MBM6576878.1"/>
    <property type="molecule type" value="Genomic_DNA"/>
</dbReference>
<proteinExistence type="predicted"/>
<comment type="caution">
    <text evidence="2">The sequence shown here is derived from an EMBL/GenBank/DDBJ whole genome shotgun (WGS) entry which is preliminary data.</text>
</comment>
<sequence length="371" mass="39596">MIWGLALLAVATIGIAPGGVSAGAQDHAMHGMPGMAMPGATAKPAPAKPKPVAKMRAAKPTAKRAARPQLRATAPAPVDHAQMDHSRMDHSGMNHAAAGAATDSMPMDQGAMASPAAKAGTDLPAGDAPAPAVPMPHYADRVWDPAAMARARDVMMREEGGGQTFAQVMLDLAELQVRDGRDGYRWEGEAWFGGDIHRAVVKSEGEGDLGDRLEAAEVQALYARAIGPYFNLQAGVRHDIRPGPARTYATIGVEGLAPYWFEVDAAAFVATTGEVLGRVEGYYDQRLTQRWILQPRAEVNLSVQDVRRRGIGSGITDAELGLRLRYEIRREFAPYVGVSWERRLGDTARFARGAGEDTGGIGVVAGLRAWF</sequence>
<dbReference type="InterPro" id="IPR007939">
    <property type="entry name" value="Cu-R_B_prcur"/>
</dbReference>
<dbReference type="InterPro" id="IPR036709">
    <property type="entry name" value="Autotransporte_beta_dom_sf"/>
</dbReference>
<feature type="signal peptide" evidence="1">
    <location>
        <begin position="1"/>
        <end position="22"/>
    </location>
</feature>
<keyword evidence="1" id="KW-0732">Signal</keyword>
<evidence type="ECO:0000313" key="2">
    <source>
        <dbReference type="EMBL" id="MBM6576878.1"/>
    </source>
</evidence>
<reference evidence="2 3" key="1">
    <citation type="submission" date="2020-12" db="EMBL/GenBank/DDBJ databases">
        <title>Sphingomonas sp.</title>
        <authorList>
            <person name="Kim M.K."/>
        </authorList>
    </citation>
    <scope>NUCLEOTIDE SEQUENCE [LARGE SCALE GENOMIC DNA]</scope>
    <source>
        <strain evidence="2 3">BT552</strain>
    </source>
</reference>
<feature type="chain" id="PRO_5046818519" evidence="1">
    <location>
        <begin position="23"/>
        <end position="371"/>
    </location>
</feature>